<dbReference type="OrthoDB" id="7055780at2"/>
<dbReference type="RefSeq" id="WP_043748749.1">
    <property type="nucleotide sequence ID" value="NZ_AONC01000004.1"/>
</dbReference>
<feature type="compositionally biased region" description="Basic and acidic residues" evidence="1">
    <location>
        <begin position="432"/>
        <end position="441"/>
    </location>
</feature>
<dbReference type="eggNOG" id="ENOG5032YVE">
    <property type="taxonomic scope" value="Bacteria"/>
</dbReference>
<feature type="compositionally biased region" description="Basic and acidic residues" evidence="1">
    <location>
        <begin position="470"/>
        <end position="499"/>
    </location>
</feature>
<organism evidence="3 4">
    <name type="scientific">Imhoffiella purpurea</name>
    <dbReference type="NCBI Taxonomy" id="1249627"/>
    <lineage>
        <taxon>Bacteria</taxon>
        <taxon>Pseudomonadati</taxon>
        <taxon>Pseudomonadota</taxon>
        <taxon>Gammaproteobacteria</taxon>
        <taxon>Chromatiales</taxon>
        <taxon>Chromatiaceae</taxon>
        <taxon>Imhoffiella</taxon>
    </lineage>
</organism>
<feature type="compositionally biased region" description="Basic and acidic residues" evidence="1">
    <location>
        <begin position="757"/>
        <end position="777"/>
    </location>
</feature>
<protein>
    <recommendedName>
        <fullName evidence="2">Flagellar hook-length control protein-like C-terminal domain-containing protein</fullName>
    </recommendedName>
</protein>
<feature type="region of interest" description="Disordered" evidence="1">
    <location>
        <begin position="250"/>
        <end position="388"/>
    </location>
</feature>
<dbReference type="Proteomes" id="UP000019460">
    <property type="component" value="Unassembled WGS sequence"/>
</dbReference>
<dbReference type="EMBL" id="AONC01000004">
    <property type="protein sequence ID" value="EXJ16896.1"/>
    <property type="molecule type" value="Genomic_DNA"/>
</dbReference>
<feature type="region of interest" description="Disordered" evidence="1">
    <location>
        <begin position="402"/>
        <end position="598"/>
    </location>
</feature>
<dbReference type="Pfam" id="PF02120">
    <property type="entry name" value="Flg_hook"/>
    <property type="match status" value="1"/>
</dbReference>
<dbReference type="InterPro" id="IPR038610">
    <property type="entry name" value="FliK-like_C_sf"/>
</dbReference>
<dbReference type="STRING" id="1249627.D779_2507"/>
<feature type="compositionally biased region" description="Basic and acidic residues" evidence="1">
    <location>
        <begin position="356"/>
        <end position="366"/>
    </location>
</feature>
<reference evidence="3 4" key="1">
    <citation type="submission" date="2012-11" db="EMBL/GenBank/DDBJ databases">
        <title>Genome assembly of Thiorhodococcus sp. AK35.</title>
        <authorList>
            <person name="Nupur N."/>
            <person name="Khatri I."/>
            <person name="Subramanian S."/>
            <person name="Pinnaka A."/>
        </authorList>
    </citation>
    <scope>NUCLEOTIDE SEQUENCE [LARGE SCALE GENOMIC DNA]</scope>
    <source>
        <strain evidence="3 4">AK35</strain>
    </source>
</reference>
<feature type="compositionally biased region" description="Polar residues" evidence="1">
    <location>
        <begin position="304"/>
        <end position="321"/>
    </location>
</feature>
<sequence>MTQPIQPALPIALGTASQTTDASRTSRSELPDAISVGARLEIQLARELSSGIADIRVRTAETHGDWSKPIRARILAPNPSGHGAPDAAARTGPNRLVADVVSVTPSLVLKLQPNPASGRATMLEPAAGTAQWRDAQLRRHLPQSKPLASTLETWLTQQPQSQPRTLAPGQQVAAGPPTASMRLLQPILEVLARPADLIDPDRLSKALTGTGIWLEATLARTALEPGYGENLGRDLKARLLLVADHLRRSNLAPTTSDTRETPNRPVPGKTQQAPELAGARNPLPQPGPARNAAANTGRDVPPQNGAQPSLPATRQTFSNQMGGLPDQPDRRDTEPDRQMPLRPGSIDTKGIMPAENRSDSPHRGRETATTPHLPSTEAGATAKAQRPFEEKPLAILVRRLSGTTVQENGAPTSMPRAQKTPANQMECLPDPRVQRNTDPERQMPPVTGSIDTKRALEVLTETRSGQTPPRGHENAPARSLPETEKEAPAQARRPVEDKPLAPLLREPSGRIGQAIGQQTQVRDPSGAAHSQPGQPTASTEPEIGRKPTPEPQIALESKGTQDRSPSREGDPIRTATPGRSDMLGANPAESSHKGMPANRMETTLDRPPADAGTEHARTRQAFDENLTRSLSRDVDGMVKQVITQQLQSLDRDPQEPRWVLELPLRTEDRVMAIEADIRRKKGKAGDREPGWDMKLRLDLRKLGPVGIHLHLRSGRLNASLSSESLQGSKILQKHLEQLRRQLDARDLDVGSLNASYRPERNADPLRESESPLLDDHA</sequence>
<dbReference type="AlphaFoldDB" id="W9VIS0"/>
<dbReference type="InterPro" id="IPR021136">
    <property type="entry name" value="Flagellar_hook_control-like_C"/>
</dbReference>
<feature type="compositionally biased region" description="Basic and acidic residues" evidence="1">
    <location>
        <begin position="559"/>
        <end position="571"/>
    </location>
</feature>
<name>W9VIS0_9GAMM</name>
<comment type="caution">
    <text evidence="3">The sequence shown here is derived from an EMBL/GenBank/DDBJ whole genome shotgun (WGS) entry which is preliminary data.</text>
</comment>
<evidence type="ECO:0000313" key="4">
    <source>
        <dbReference type="Proteomes" id="UP000019460"/>
    </source>
</evidence>
<dbReference type="CDD" id="cd17470">
    <property type="entry name" value="T3SS_Flik_C"/>
    <property type="match status" value="1"/>
</dbReference>
<feature type="domain" description="Flagellar hook-length control protein-like C-terminal" evidence="2">
    <location>
        <begin position="680"/>
        <end position="759"/>
    </location>
</feature>
<accession>W9VIS0</accession>
<feature type="region of interest" description="Disordered" evidence="1">
    <location>
        <begin position="753"/>
        <end position="777"/>
    </location>
</feature>
<keyword evidence="4" id="KW-1185">Reference proteome</keyword>
<evidence type="ECO:0000256" key="1">
    <source>
        <dbReference type="SAM" id="MobiDB-lite"/>
    </source>
</evidence>
<dbReference type="Gene3D" id="3.30.750.140">
    <property type="match status" value="1"/>
</dbReference>
<proteinExistence type="predicted"/>
<evidence type="ECO:0000259" key="2">
    <source>
        <dbReference type="Pfam" id="PF02120"/>
    </source>
</evidence>
<feature type="compositionally biased region" description="Polar residues" evidence="1">
    <location>
        <begin position="402"/>
        <end position="411"/>
    </location>
</feature>
<feature type="compositionally biased region" description="Basic and acidic residues" evidence="1">
    <location>
        <begin position="327"/>
        <end position="339"/>
    </location>
</feature>
<gene>
    <name evidence="3" type="ORF">D779_2507</name>
</gene>
<feature type="region of interest" description="Disordered" evidence="1">
    <location>
        <begin position="1"/>
        <end position="28"/>
    </location>
</feature>
<evidence type="ECO:0000313" key="3">
    <source>
        <dbReference type="EMBL" id="EXJ16896.1"/>
    </source>
</evidence>